<dbReference type="Ensembl" id="ENSNMLT00000013996.1">
    <property type="protein sequence ID" value="ENSNMLP00000012388.1"/>
    <property type="gene ID" value="ENSNMLG00000008427.1"/>
</dbReference>
<evidence type="ECO:0000256" key="4">
    <source>
        <dbReference type="ARBA" id="ARBA00029737"/>
    </source>
</evidence>
<evidence type="ECO:0000256" key="2">
    <source>
        <dbReference type="ARBA" id="ARBA00012485"/>
    </source>
</evidence>
<evidence type="ECO:0000256" key="3">
    <source>
        <dbReference type="ARBA" id="ARBA00013646"/>
    </source>
</evidence>
<dbReference type="Pfam" id="PF09814">
    <property type="entry name" value="HECT_2"/>
    <property type="match status" value="1"/>
</dbReference>
<dbReference type="Proteomes" id="UP000694523">
    <property type="component" value="Unplaced"/>
</dbReference>
<comment type="function">
    <text evidence="7">E3 ubiquitin-protein ligase which accepts ubiquitin from specific E2 ubiquitin-conjugating enzymes, and transfers it to substrates, generally promoting their degradation by the proteasome. Independently of its E3 ubiquitin-protein ligase activity, acts as an inhibitor of CPSF3 endonuclease activity by blocking CPSF3 active site.</text>
</comment>
<evidence type="ECO:0000313" key="9">
    <source>
        <dbReference type="Ensembl" id="ENSNMLP00000012388.1"/>
    </source>
</evidence>
<accession>A0A8C6WJX1</accession>
<dbReference type="GO" id="GO:0031624">
    <property type="term" value="F:ubiquitin conjugating enzyme binding"/>
    <property type="evidence" value="ECO:0007669"/>
    <property type="project" value="TreeGrafter"/>
</dbReference>
<dbReference type="GO" id="GO:0043161">
    <property type="term" value="P:proteasome-mediated ubiquitin-dependent protein catabolic process"/>
    <property type="evidence" value="ECO:0007669"/>
    <property type="project" value="TreeGrafter"/>
</dbReference>
<dbReference type="GO" id="GO:0051865">
    <property type="term" value="P:protein autoubiquitination"/>
    <property type="evidence" value="ECO:0007669"/>
    <property type="project" value="TreeGrafter"/>
</dbReference>
<organism evidence="9 10">
    <name type="scientific">Neogobius melanostomus</name>
    <name type="common">round goby</name>
    <dbReference type="NCBI Taxonomy" id="47308"/>
    <lineage>
        <taxon>Eukaryota</taxon>
        <taxon>Metazoa</taxon>
        <taxon>Chordata</taxon>
        <taxon>Craniata</taxon>
        <taxon>Vertebrata</taxon>
        <taxon>Euteleostomi</taxon>
        <taxon>Actinopterygii</taxon>
        <taxon>Neopterygii</taxon>
        <taxon>Teleostei</taxon>
        <taxon>Neoteleostei</taxon>
        <taxon>Acanthomorphata</taxon>
        <taxon>Gobiaria</taxon>
        <taxon>Gobiiformes</taxon>
        <taxon>Gobioidei</taxon>
        <taxon>Gobiidae</taxon>
        <taxon>Benthophilinae</taxon>
        <taxon>Neogobiini</taxon>
        <taxon>Neogobius</taxon>
    </lineage>
</organism>
<dbReference type="InterPro" id="IPR019193">
    <property type="entry name" value="UBQ-conj_enz_E2-bd_prot"/>
</dbReference>
<evidence type="ECO:0000256" key="1">
    <source>
        <dbReference type="ARBA" id="ARBA00000885"/>
    </source>
</evidence>
<dbReference type="GO" id="GO:0000209">
    <property type="term" value="P:protein polyubiquitination"/>
    <property type="evidence" value="ECO:0007669"/>
    <property type="project" value="TreeGrafter"/>
</dbReference>
<evidence type="ECO:0000256" key="8">
    <source>
        <dbReference type="ARBA" id="ARBA00064185"/>
    </source>
</evidence>
<evidence type="ECO:0000256" key="7">
    <source>
        <dbReference type="ARBA" id="ARBA00053831"/>
    </source>
</evidence>
<evidence type="ECO:0000313" key="10">
    <source>
        <dbReference type="Proteomes" id="UP000694523"/>
    </source>
</evidence>
<evidence type="ECO:0000256" key="6">
    <source>
        <dbReference type="ARBA" id="ARBA00032298"/>
    </source>
</evidence>
<comment type="catalytic activity">
    <reaction evidence="1">
        <text>S-ubiquitinyl-[E2 ubiquitin-conjugating enzyme]-L-cysteine + [acceptor protein]-L-lysine = [E2 ubiquitin-conjugating enzyme]-L-cysteine + N(6)-ubiquitinyl-[acceptor protein]-L-lysine.</text>
        <dbReference type="EC" id="2.3.2.26"/>
    </reaction>
</comment>
<dbReference type="AlphaFoldDB" id="A0A8C6WJX1"/>
<dbReference type="GO" id="GO:0006513">
    <property type="term" value="P:protein monoubiquitination"/>
    <property type="evidence" value="ECO:0007669"/>
    <property type="project" value="TreeGrafter"/>
</dbReference>
<keyword evidence="10" id="KW-1185">Reference proteome</keyword>
<protein>
    <recommendedName>
        <fullName evidence="3">E3 ubiquitin-protein ligase E3D</fullName>
        <ecNumber evidence="2">2.3.2.26</ecNumber>
    </recommendedName>
    <alternativeName>
        <fullName evidence="6">HECT-type E3 ubiquitin transferase E3D</fullName>
    </alternativeName>
    <alternativeName>
        <fullName evidence="5">UbcH10-binding protein with a HECT-like domain</fullName>
    </alternativeName>
    <alternativeName>
        <fullName evidence="4">Ubiquitin-conjugating enzyme E2C-binding protein</fullName>
    </alternativeName>
</protein>
<name>A0A8C6WJX1_9GOBI</name>
<comment type="subunit">
    <text evidence="8">Interacts with UBE2C/UbcH10 (E2 ubiquitin-conjugating enzyme). In vitro, interacts with cyclin-B.</text>
</comment>
<dbReference type="EC" id="2.3.2.26" evidence="2"/>
<dbReference type="GO" id="GO:0030332">
    <property type="term" value="F:cyclin binding"/>
    <property type="evidence" value="ECO:0007669"/>
    <property type="project" value="TreeGrafter"/>
</dbReference>
<dbReference type="GO" id="GO:0005634">
    <property type="term" value="C:nucleus"/>
    <property type="evidence" value="ECO:0007669"/>
    <property type="project" value="TreeGrafter"/>
</dbReference>
<dbReference type="GO" id="GO:0061630">
    <property type="term" value="F:ubiquitin protein ligase activity"/>
    <property type="evidence" value="ECO:0007669"/>
    <property type="project" value="UniProtKB-EC"/>
</dbReference>
<dbReference type="PANTHER" id="PTHR31531">
    <property type="entry name" value="E3 UBIQUITIN-PROTEIN LIGASE E3D FAMILY MEMBER"/>
    <property type="match status" value="1"/>
</dbReference>
<reference evidence="9" key="1">
    <citation type="submission" date="2025-08" db="UniProtKB">
        <authorList>
            <consortium name="Ensembl"/>
        </authorList>
    </citation>
    <scope>IDENTIFICATION</scope>
</reference>
<dbReference type="GO" id="GO:0000151">
    <property type="term" value="C:ubiquitin ligase complex"/>
    <property type="evidence" value="ECO:0007669"/>
    <property type="project" value="TreeGrafter"/>
</dbReference>
<dbReference type="PANTHER" id="PTHR31531:SF2">
    <property type="entry name" value="E3 UBIQUITIN-PROTEIN LIGASE E3D"/>
    <property type="match status" value="1"/>
</dbReference>
<dbReference type="GO" id="GO:0005829">
    <property type="term" value="C:cytosol"/>
    <property type="evidence" value="ECO:0007669"/>
    <property type="project" value="TreeGrafter"/>
</dbReference>
<proteinExistence type="predicted"/>
<reference evidence="9" key="2">
    <citation type="submission" date="2025-09" db="UniProtKB">
        <authorList>
            <consortium name="Ensembl"/>
        </authorList>
    </citation>
    <scope>IDENTIFICATION</scope>
</reference>
<sequence>MVYHDWSKMCWLFKNQGFNYFNHLLHRKDVAQNPSHVTITGGDSTLHIRTPKGDLNVALPPGVSFEPGSVTPTSAGDHCEQEVHFRLRINAAQHKGKTSHVSIISEYQIFILFQRVLPLPNGNWNTIVDEWCCHPDPFANKKLLPRAEDCLLGDTFLLLARDGSCEHTLTEAISAVGVEDETLKLYITQVVVERNEGDRRPEDSLSRQVKTAKEMMNNVVNDLEIDPCRKCCLIDTTYNMQNEGSFLLLYVFN</sequence>
<evidence type="ECO:0000256" key="5">
    <source>
        <dbReference type="ARBA" id="ARBA00032234"/>
    </source>
</evidence>